<proteinExistence type="predicted"/>
<dbReference type="AlphaFoldDB" id="A0A917FZL0"/>
<dbReference type="CDD" id="cd02966">
    <property type="entry name" value="TlpA_like_family"/>
    <property type="match status" value="1"/>
</dbReference>
<accession>A0A917FZL0</accession>
<keyword evidence="2" id="KW-0732">Signal</keyword>
<evidence type="ECO:0000256" key="1">
    <source>
        <dbReference type="ARBA" id="ARBA00023157"/>
    </source>
</evidence>
<dbReference type="GO" id="GO:0016491">
    <property type="term" value="F:oxidoreductase activity"/>
    <property type="evidence" value="ECO:0007669"/>
    <property type="project" value="InterPro"/>
</dbReference>
<protein>
    <submittedName>
        <fullName evidence="4">Thioredoxin</fullName>
    </submittedName>
</protein>
<feature type="chain" id="PRO_5038951100" evidence="2">
    <location>
        <begin position="19"/>
        <end position="178"/>
    </location>
</feature>
<sequence length="178" mass="20070">MKRNIMILAAVVMLAALAIYQNNEKKEVAASHSEDAQPKRGFAAPAFELPALDDKNYAVGGQTEKLLLVNFWASWCGPCELEAPDLQELHESHGDVIALYGVNATSYDKERQARQFVDDFQLTFPILMDRDGVATSLYKVSQFPTTLLIDRNGVIRERITGVISKQEWERLIDKWAEI</sequence>
<dbReference type="EMBL" id="BMGR01000012">
    <property type="protein sequence ID" value="GGG15348.1"/>
    <property type="molecule type" value="Genomic_DNA"/>
</dbReference>
<organism evidence="4 5">
    <name type="scientific">Paenibacillus abyssi</name>
    <dbReference type="NCBI Taxonomy" id="1340531"/>
    <lineage>
        <taxon>Bacteria</taxon>
        <taxon>Bacillati</taxon>
        <taxon>Bacillota</taxon>
        <taxon>Bacilli</taxon>
        <taxon>Bacillales</taxon>
        <taxon>Paenibacillaceae</taxon>
        <taxon>Paenibacillus</taxon>
    </lineage>
</organism>
<dbReference type="PROSITE" id="PS00194">
    <property type="entry name" value="THIOREDOXIN_1"/>
    <property type="match status" value="1"/>
</dbReference>
<feature type="domain" description="Thioredoxin" evidence="3">
    <location>
        <begin position="38"/>
        <end position="177"/>
    </location>
</feature>
<dbReference type="SUPFAM" id="SSF52833">
    <property type="entry name" value="Thioredoxin-like"/>
    <property type="match status" value="1"/>
</dbReference>
<dbReference type="InterPro" id="IPR050553">
    <property type="entry name" value="Thioredoxin_ResA/DsbE_sf"/>
</dbReference>
<reference evidence="4" key="1">
    <citation type="journal article" date="2014" name="Int. J. Syst. Evol. Microbiol.">
        <title>Complete genome sequence of Corynebacterium casei LMG S-19264T (=DSM 44701T), isolated from a smear-ripened cheese.</title>
        <authorList>
            <consortium name="US DOE Joint Genome Institute (JGI-PGF)"/>
            <person name="Walter F."/>
            <person name="Albersmeier A."/>
            <person name="Kalinowski J."/>
            <person name="Ruckert C."/>
        </authorList>
    </citation>
    <scope>NUCLEOTIDE SEQUENCE</scope>
    <source>
        <strain evidence="4">CGMCC 1.12987</strain>
    </source>
</reference>
<dbReference type="PROSITE" id="PS51352">
    <property type="entry name" value="THIOREDOXIN_2"/>
    <property type="match status" value="1"/>
</dbReference>
<dbReference type="PANTHER" id="PTHR42852">
    <property type="entry name" value="THIOL:DISULFIDE INTERCHANGE PROTEIN DSBE"/>
    <property type="match status" value="1"/>
</dbReference>
<evidence type="ECO:0000259" key="3">
    <source>
        <dbReference type="PROSITE" id="PS51352"/>
    </source>
</evidence>
<dbReference type="RefSeq" id="WP_188532398.1">
    <property type="nucleotide sequence ID" value="NZ_BMGR01000012.1"/>
</dbReference>
<dbReference type="Gene3D" id="3.40.30.10">
    <property type="entry name" value="Glutaredoxin"/>
    <property type="match status" value="1"/>
</dbReference>
<gene>
    <name evidence="4" type="ORF">GCM10010916_35350</name>
</gene>
<reference evidence="4" key="2">
    <citation type="submission" date="2020-09" db="EMBL/GenBank/DDBJ databases">
        <authorList>
            <person name="Sun Q."/>
            <person name="Zhou Y."/>
        </authorList>
    </citation>
    <scope>NUCLEOTIDE SEQUENCE</scope>
    <source>
        <strain evidence="4">CGMCC 1.12987</strain>
    </source>
</reference>
<dbReference type="InterPro" id="IPR000866">
    <property type="entry name" value="AhpC/TSA"/>
</dbReference>
<dbReference type="Proteomes" id="UP000644756">
    <property type="component" value="Unassembled WGS sequence"/>
</dbReference>
<dbReference type="Pfam" id="PF00578">
    <property type="entry name" value="AhpC-TSA"/>
    <property type="match status" value="1"/>
</dbReference>
<evidence type="ECO:0000313" key="4">
    <source>
        <dbReference type="EMBL" id="GGG15348.1"/>
    </source>
</evidence>
<keyword evidence="1" id="KW-1015">Disulfide bond</keyword>
<comment type="caution">
    <text evidence="4">The sequence shown here is derived from an EMBL/GenBank/DDBJ whole genome shotgun (WGS) entry which is preliminary data.</text>
</comment>
<dbReference type="GO" id="GO:0016209">
    <property type="term" value="F:antioxidant activity"/>
    <property type="evidence" value="ECO:0007669"/>
    <property type="project" value="InterPro"/>
</dbReference>
<dbReference type="InterPro" id="IPR013766">
    <property type="entry name" value="Thioredoxin_domain"/>
</dbReference>
<dbReference type="PANTHER" id="PTHR42852:SF1">
    <property type="entry name" value="THIOREDOXIN-LIKE PROTEIN YNEN"/>
    <property type="match status" value="1"/>
</dbReference>
<keyword evidence="5" id="KW-1185">Reference proteome</keyword>
<evidence type="ECO:0000256" key="2">
    <source>
        <dbReference type="SAM" id="SignalP"/>
    </source>
</evidence>
<evidence type="ECO:0000313" key="5">
    <source>
        <dbReference type="Proteomes" id="UP000644756"/>
    </source>
</evidence>
<feature type="signal peptide" evidence="2">
    <location>
        <begin position="1"/>
        <end position="18"/>
    </location>
</feature>
<name>A0A917FZL0_9BACL</name>
<dbReference type="InterPro" id="IPR036249">
    <property type="entry name" value="Thioredoxin-like_sf"/>
</dbReference>
<dbReference type="InterPro" id="IPR017937">
    <property type="entry name" value="Thioredoxin_CS"/>
</dbReference>